<feature type="domain" description="Peptidase S1" evidence="4">
    <location>
        <begin position="252"/>
        <end position="512"/>
    </location>
</feature>
<dbReference type="PROSITE" id="PS00135">
    <property type="entry name" value="TRYPSIN_SER"/>
    <property type="match status" value="1"/>
</dbReference>
<dbReference type="CDD" id="cd00190">
    <property type="entry name" value="Tryp_SPc"/>
    <property type="match status" value="2"/>
</dbReference>
<comment type="similarity">
    <text evidence="2">Belongs to the peptidase S1 family. CLIP subfamily.</text>
</comment>
<dbReference type="PROSITE" id="PS50240">
    <property type="entry name" value="TRYPSIN_DOM"/>
    <property type="match status" value="1"/>
</dbReference>
<dbReference type="InterPro" id="IPR009003">
    <property type="entry name" value="Peptidase_S1_PA"/>
</dbReference>
<organism evidence="5 6">
    <name type="scientific">Chrysochloris asiatica</name>
    <name type="common">Cape golden mole</name>
    <dbReference type="NCBI Taxonomy" id="185453"/>
    <lineage>
        <taxon>Eukaryota</taxon>
        <taxon>Metazoa</taxon>
        <taxon>Chordata</taxon>
        <taxon>Craniata</taxon>
        <taxon>Vertebrata</taxon>
        <taxon>Euteleostomi</taxon>
        <taxon>Mammalia</taxon>
        <taxon>Eutheria</taxon>
        <taxon>Afrotheria</taxon>
        <taxon>Chrysochloridae</taxon>
        <taxon>Chrysochlorinae</taxon>
        <taxon>Chrysochloris</taxon>
    </lineage>
</organism>
<accession>A0A9B0U5Q6</accession>
<dbReference type="RefSeq" id="XP_006873999.1">
    <property type="nucleotide sequence ID" value="XM_006873937.1"/>
</dbReference>
<name>A0A9B0U5Q6_CHRAS</name>
<keyword evidence="1" id="KW-1015">Disulfide bond</keyword>
<feature type="region of interest" description="Disordered" evidence="3">
    <location>
        <begin position="39"/>
        <end position="72"/>
    </location>
</feature>
<sequence>MSCLREPVPQVRPGSLGRRRIYRQAVSWTPICLKEPRPQFEGASANSPLGGARSLEDTPASKGGNGRQGSPRVFRMLDEHFFGHRMGLEFLKGSDGLGPPHVVSEVVHPNTSSSVMQGDVGTSVMDFTSSQQGNPTFSGPPGCGVGEEWTWAAQEDMGTDQTRKRLEPRSFRAQVGQVKPKWQSDLVQEVTEIISHPNYNPVLKGEGGADVALVKLGAPVRLSQGVSLVTLAHEKLTVPAGTKCWVTGWDPGALSPSPHPGPPLLLQMLWVLLLTLPFLGATMPMTPGQDCSLQVRQVKPKWQNDLFQEVTEIISHPNYNPVLKGEGGADVALVKLGAPMRLSQGVSLVTLSHEKLTVPAGTKCWVTGWVQLPAPYNLREVEVPIVDDEVCRQQYRKVKKVILKDMLCAGSSGRDSCQGDSGGPLVCKLGGTWLQMLWVLLLILPYLGGSMPMTRTSSLETKFVGIVGSHDAPPGKWPWLVGLVFWDTEDEDIWFGCEGSLIHKEWVLTAASCVEGLDPEDVQVRVGQAQHLRSGNSVKVTKIILHEDYDDEEGQRSGKDVALLKLEFPLNLSSQVQLIDLPPPEFSLPSGTKCWVMSWDELANNGPRTPTDPFGELALLGLVWEGEQGLPADKQGLGWRKPTTSTYLGLVTEFRSPSWMPTACIVRVAVLM</sequence>
<evidence type="ECO:0000259" key="4">
    <source>
        <dbReference type="PROSITE" id="PS50240"/>
    </source>
</evidence>
<dbReference type="GO" id="GO:0006508">
    <property type="term" value="P:proteolysis"/>
    <property type="evidence" value="ECO:0007669"/>
    <property type="project" value="InterPro"/>
</dbReference>
<dbReference type="GeneID" id="102834522"/>
<reference evidence="6" key="1">
    <citation type="submission" date="2025-08" db="UniProtKB">
        <authorList>
            <consortium name="RefSeq"/>
        </authorList>
    </citation>
    <scope>IDENTIFICATION</scope>
    <source>
        <tissue evidence="6">Spleen</tissue>
    </source>
</reference>
<gene>
    <name evidence="6" type="primary">LOC102834522</name>
</gene>
<dbReference type="InterPro" id="IPR001254">
    <property type="entry name" value="Trypsin_dom"/>
</dbReference>
<dbReference type="GO" id="GO:0004252">
    <property type="term" value="F:serine-type endopeptidase activity"/>
    <property type="evidence" value="ECO:0007669"/>
    <property type="project" value="InterPro"/>
</dbReference>
<keyword evidence="5" id="KW-1185">Reference proteome</keyword>
<evidence type="ECO:0000256" key="3">
    <source>
        <dbReference type="SAM" id="MobiDB-lite"/>
    </source>
</evidence>
<proteinExistence type="inferred from homology"/>
<evidence type="ECO:0000256" key="1">
    <source>
        <dbReference type="ARBA" id="ARBA00023157"/>
    </source>
</evidence>
<dbReference type="OrthoDB" id="7468414at2759"/>
<protein>
    <submittedName>
        <fullName evidence="6">Uncharacterized protein LOC102834522</fullName>
    </submittedName>
</protein>
<dbReference type="PANTHER" id="PTHR24256">
    <property type="entry name" value="TRYPTASE-RELATED"/>
    <property type="match status" value="1"/>
</dbReference>
<dbReference type="PRINTS" id="PR00722">
    <property type="entry name" value="CHYMOTRYPSIN"/>
</dbReference>
<dbReference type="FunFam" id="2.40.10.10:FF:000068">
    <property type="entry name" value="transmembrane protease serine 2"/>
    <property type="match status" value="1"/>
</dbReference>
<evidence type="ECO:0000256" key="2">
    <source>
        <dbReference type="ARBA" id="ARBA00024195"/>
    </source>
</evidence>
<evidence type="ECO:0000313" key="6">
    <source>
        <dbReference type="RefSeq" id="XP_006873999.1"/>
    </source>
</evidence>
<dbReference type="Pfam" id="PF00089">
    <property type="entry name" value="Trypsin"/>
    <property type="match status" value="3"/>
</dbReference>
<dbReference type="SUPFAM" id="SSF50494">
    <property type="entry name" value="Trypsin-like serine proteases"/>
    <property type="match status" value="3"/>
</dbReference>
<dbReference type="InterPro" id="IPR001314">
    <property type="entry name" value="Peptidase_S1A"/>
</dbReference>
<dbReference type="InterPro" id="IPR033116">
    <property type="entry name" value="TRYPSIN_SER"/>
</dbReference>
<dbReference type="Gene3D" id="2.40.10.10">
    <property type="entry name" value="Trypsin-like serine proteases"/>
    <property type="match status" value="5"/>
</dbReference>
<evidence type="ECO:0000313" key="5">
    <source>
        <dbReference type="Proteomes" id="UP000504623"/>
    </source>
</evidence>
<dbReference type="AlphaFoldDB" id="A0A9B0U5Q6"/>
<dbReference type="SMART" id="SM00020">
    <property type="entry name" value="Tryp_SPc"/>
    <property type="match status" value="2"/>
</dbReference>
<dbReference type="InterPro" id="IPR051487">
    <property type="entry name" value="Ser/Thr_Proteases_Immune/Dev"/>
</dbReference>
<dbReference type="Proteomes" id="UP000504623">
    <property type="component" value="Unplaced"/>
</dbReference>
<dbReference type="InterPro" id="IPR043504">
    <property type="entry name" value="Peptidase_S1_PA_chymotrypsin"/>
</dbReference>